<reference evidence="1 2" key="1">
    <citation type="submission" date="2019-02" db="EMBL/GenBank/DDBJ databases">
        <title>Draft Genome Sequence of Maize Bushy Stunt-like Phytoplasma group 16SrI-B (Aster yellows) in South Africa.</title>
        <authorList>
            <person name="Coetzee B."/>
            <person name="Douglas-Smit N."/>
            <person name="Maree H.J."/>
            <person name="Burger J.T."/>
            <person name="Kruger K."/>
            <person name="Pietersen G."/>
        </authorList>
    </citation>
    <scope>NUCLEOTIDE SEQUENCE [LARGE SCALE GENOMIC DNA]</scope>
    <source>
        <strain evidence="1 2">De Villa</strain>
    </source>
</reference>
<proteinExistence type="predicted"/>
<organism evidence="1 2">
    <name type="scientific">'Catharanthus roseus' aster yellows phytoplasma</name>
    <dbReference type="NCBI Taxonomy" id="1193712"/>
    <lineage>
        <taxon>Bacteria</taxon>
        <taxon>Bacillati</taxon>
        <taxon>Mycoplasmatota</taxon>
        <taxon>Mollicutes</taxon>
        <taxon>Acholeplasmatales</taxon>
        <taxon>Acholeplasmataceae</taxon>
        <taxon>Candidatus Phytoplasma</taxon>
        <taxon>16SrI (Aster yellows group)</taxon>
    </lineage>
</organism>
<dbReference type="EMBL" id="CP035949">
    <property type="protein sequence ID" value="QBF23648.1"/>
    <property type="molecule type" value="Genomic_DNA"/>
</dbReference>
<dbReference type="SUPFAM" id="SSF53850">
    <property type="entry name" value="Periplasmic binding protein-like II"/>
    <property type="match status" value="1"/>
</dbReference>
<evidence type="ECO:0000313" key="1">
    <source>
        <dbReference type="EMBL" id="QBF23648.1"/>
    </source>
</evidence>
<dbReference type="RefSeq" id="WP_130427284.1">
    <property type="nucleotide sequence ID" value="NZ_CP035949.1"/>
</dbReference>
<sequence>MDVFSDGELAVVPKITSFLEEPLMYNESEEHKANIQDFEPENKGYNPTKAYELFKKAYNHLFDADKQKTVEIEFLVAKTQEERVNLARFVKNQLKNCFNQEGKKVEIKVNVVAEWNNFVNQLLLPYNYDMVFEPVSGSSNGYIFFQHART</sequence>
<protein>
    <submittedName>
        <fullName evidence="1">Uncharacterized protein</fullName>
    </submittedName>
</protein>
<evidence type="ECO:0000313" key="2">
    <source>
        <dbReference type="Proteomes" id="UP000289726"/>
    </source>
</evidence>
<dbReference type="AlphaFoldDB" id="A0A4P6MCK8"/>
<dbReference type="Proteomes" id="UP000289726">
    <property type="component" value="Chromosome"/>
</dbReference>
<keyword evidence="2" id="KW-1185">Reference proteome</keyword>
<gene>
    <name evidence="1" type="ORF">EXT02_00130</name>
</gene>
<dbReference type="Gene3D" id="3.10.105.10">
    <property type="entry name" value="Dipeptide-binding Protein, Domain 3"/>
    <property type="match status" value="1"/>
</dbReference>
<name>A0A4P6MCK8_9MOLU</name>
<accession>A0A4P6MCK8</accession>